<organism evidence="2 3">
    <name type="scientific">Xylaria bambusicola</name>
    <dbReference type="NCBI Taxonomy" id="326684"/>
    <lineage>
        <taxon>Eukaryota</taxon>
        <taxon>Fungi</taxon>
        <taxon>Dikarya</taxon>
        <taxon>Ascomycota</taxon>
        <taxon>Pezizomycotina</taxon>
        <taxon>Sordariomycetes</taxon>
        <taxon>Xylariomycetidae</taxon>
        <taxon>Xylariales</taxon>
        <taxon>Xylariaceae</taxon>
        <taxon>Xylaria</taxon>
    </lineage>
</organism>
<dbReference type="Gene3D" id="2.80.10.50">
    <property type="match status" value="2"/>
</dbReference>
<evidence type="ECO:0000313" key="2">
    <source>
        <dbReference type="EMBL" id="KAK5636637.1"/>
    </source>
</evidence>
<comment type="caution">
    <text evidence="2">The sequence shown here is derived from an EMBL/GenBank/DDBJ whole genome shotgun (WGS) entry which is preliminary data.</text>
</comment>
<dbReference type="InterPro" id="IPR035992">
    <property type="entry name" value="Ricin_B-like_lectins"/>
</dbReference>
<gene>
    <name evidence="2" type="ORF">RRF57_012349</name>
</gene>
<dbReference type="EMBL" id="JAWHQM010000074">
    <property type="protein sequence ID" value="KAK5636637.1"/>
    <property type="molecule type" value="Genomic_DNA"/>
</dbReference>
<proteinExistence type="predicted"/>
<dbReference type="Pfam" id="PF14200">
    <property type="entry name" value="RicinB_lectin_2"/>
    <property type="match status" value="2"/>
</dbReference>
<name>A0AAN7ZAM1_9PEZI</name>
<dbReference type="SUPFAM" id="SSF50370">
    <property type="entry name" value="Ricin B-like lectins"/>
    <property type="match status" value="1"/>
</dbReference>
<dbReference type="Proteomes" id="UP001305414">
    <property type="component" value="Unassembled WGS sequence"/>
</dbReference>
<reference evidence="2 3" key="1">
    <citation type="submission" date="2023-10" db="EMBL/GenBank/DDBJ databases">
        <title>Draft genome sequence of Xylaria bambusicola isolate GMP-LS, the root and basal stem rot pathogen of sugarcane in Indonesia.</title>
        <authorList>
            <person name="Selvaraj P."/>
            <person name="Muralishankar V."/>
            <person name="Muruganantham S."/>
            <person name="Sp S."/>
            <person name="Haryani S."/>
            <person name="Lau K.J.X."/>
            <person name="Naqvi N.I."/>
        </authorList>
    </citation>
    <scope>NUCLEOTIDE SEQUENCE [LARGE SCALE GENOMIC DNA]</scope>
    <source>
        <strain evidence="2">GMP-LS</strain>
    </source>
</reference>
<evidence type="ECO:0000313" key="3">
    <source>
        <dbReference type="Proteomes" id="UP001305414"/>
    </source>
</evidence>
<feature type="domain" description="Ricin B lectin" evidence="1">
    <location>
        <begin position="97"/>
        <end position="155"/>
    </location>
</feature>
<keyword evidence="3" id="KW-1185">Reference proteome</keyword>
<dbReference type="PROSITE" id="PS50231">
    <property type="entry name" value="RICIN_B_LECTIN"/>
    <property type="match status" value="1"/>
</dbReference>
<accession>A0AAN7ZAM1</accession>
<feature type="domain" description="Ricin B lectin" evidence="1">
    <location>
        <begin position="11"/>
        <end position="88"/>
    </location>
</feature>
<sequence length="159" mass="17280">MPQNDPLDGAIVSFINYGTGTALDLTGGNSKNETPIIGYQFHGGANQQWRLEQADSSTVWPTWKLINVATKTVVDLAFGGANNGNPIIGQENQANNNNQLWHLVSADPLGRVVMIQNIGTGTYIDLFNGSSANLTKITGWAGSIQDKNPNQLWRILRMN</sequence>
<dbReference type="AlphaFoldDB" id="A0AAN7ZAM1"/>
<protein>
    <recommendedName>
        <fullName evidence="1">Ricin B lectin domain-containing protein</fullName>
    </recommendedName>
</protein>
<evidence type="ECO:0000259" key="1">
    <source>
        <dbReference type="Pfam" id="PF14200"/>
    </source>
</evidence>
<dbReference type="InterPro" id="IPR000772">
    <property type="entry name" value="Ricin_B_lectin"/>
</dbReference>